<name>A0A7G7YQC6_9CORY</name>
<dbReference type="Gene3D" id="3.40.50.10540">
    <property type="entry name" value="Crotonobetainyl-coa:carnitine coa-transferase, domain 1"/>
    <property type="match status" value="1"/>
</dbReference>
<organism evidence="1 2">
    <name type="scientific">Corynebacterium anserum</name>
    <dbReference type="NCBI Taxonomy" id="2684406"/>
    <lineage>
        <taxon>Bacteria</taxon>
        <taxon>Bacillati</taxon>
        <taxon>Actinomycetota</taxon>
        <taxon>Actinomycetes</taxon>
        <taxon>Mycobacteriales</taxon>
        <taxon>Corynebacteriaceae</taxon>
        <taxon>Corynebacterium</taxon>
    </lineage>
</organism>
<dbReference type="AlphaFoldDB" id="A0A7G7YQC6"/>
<dbReference type="PANTHER" id="PTHR48228">
    <property type="entry name" value="SUCCINYL-COA--D-CITRAMALATE COA-TRANSFERASE"/>
    <property type="match status" value="1"/>
</dbReference>
<dbReference type="EMBL" id="CP046883">
    <property type="protein sequence ID" value="QNH96696.1"/>
    <property type="molecule type" value="Genomic_DNA"/>
</dbReference>
<dbReference type="GO" id="GO:0016740">
    <property type="term" value="F:transferase activity"/>
    <property type="evidence" value="ECO:0007669"/>
    <property type="project" value="UniProtKB-KW"/>
</dbReference>
<gene>
    <name evidence="1" type="ORF">GP473_08585</name>
</gene>
<evidence type="ECO:0000313" key="2">
    <source>
        <dbReference type="Proteomes" id="UP000515275"/>
    </source>
</evidence>
<dbReference type="PANTHER" id="PTHR48228:SF5">
    <property type="entry name" value="ALPHA-METHYLACYL-COA RACEMASE"/>
    <property type="match status" value="1"/>
</dbReference>
<keyword evidence="2" id="KW-1185">Reference proteome</keyword>
<dbReference type="Gene3D" id="3.30.1540.10">
    <property type="entry name" value="formyl-coa transferase, domain 3"/>
    <property type="match status" value="1"/>
</dbReference>
<protein>
    <submittedName>
        <fullName evidence="1">CoA transferase</fullName>
    </submittedName>
</protein>
<dbReference type="Pfam" id="PF02515">
    <property type="entry name" value="CoA_transf_3"/>
    <property type="match status" value="1"/>
</dbReference>
<proteinExistence type="predicted"/>
<dbReference type="InterPro" id="IPR003673">
    <property type="entry name" value="CoA-Trfase_fam_III"/>
</dbReference>
<dbReference type="InterPro" id="IPR050509">
    <property type="entry name" value="CoA-transferase_III"/>
</dbReference>
<reference evidence="1 2" key="1">
    <citation type="submission" date="2019-12" db="EMBL/GenBank/DDBJ databases">
        <title>Corynebacterium sp. nov., isolated from feces of the Anser Albifrons in China.</title>
        <authorList>
            <person name="Liu Q."/>
        </authorList>
    </citation>
    <scope>NUCLEOTIDE SEQUENCE [LARGE SCALE GENOMIC DNA]</scope>
    <source>
        <strain evidence="1 2">23H37-10</strain>
    </source>
</reference>
<dbReference type="InterPro" id="IPR044855">
    <property type="entry name" value="CoA-Trfase_III_dom3_sf"/>
</dbReference>
<dbReference type="KEGG" id="cans:GP473_08585"/>
<dbReference type="Proteomes" id="UP000515275">
    <property type="component" value="Chromosome"/>
</dbReference>
<sequence>MATSREHNQPSFTVVSIATNLPGPTAAKRFCELGAEVIKVEPPSGDPMRLYNEPYYTVLAEGQQILTLDLKSPSGMTELHRLLSGADIFLTSHRTGALTRLGLAWDELHAQHPRLSQVAIVGHGDGEGNIAGHDLTYQAHAGTLTPPQLPTIPVADMAGSERAVSEGMAALWETQITGEGTFREVALADMAEEFGAPAYYGLSNPGSLLGGGLPHYGLYEAADGGWVAIALLEPHFLDKATQLLDISGSKEDYRTVIATKTAAEWERWAREHSLPIAAVREAG</sequence>
<dbReference type="RefSeq" id="WP_185770453.1">
    <property type="nucleotide sequence ID" value="NZ_CP046883.1"/>
</dbReference>
<accession>A0A7G7YQC6</accession>
<keyword evidence="1" id="KW-0808">Transferase</keyword>
<dbReference type="SUPFAM" id="SSF89796">
    <property type="entry name" value="CoA-transferase family III (CaiB/BaiF)"/>
    <property type="match status" value="1"/>
</dbReference>
<evidence type="ECO:0000313" key="1">
    <source>
        <dbReference type="EMBL" id="QNH96696.1"/>
    </source>
</evidence>
<dbReference type="InterPro" id="IPR023606">
    <property type="entry name" value="CoA-Trfase_III_dom_1_sf"/>
</dbReference>